<evidence type="ECO:0000256" key="1">
    <source>
        <dbReference type="ARBA" id="ARBA00009505"/>
    </source>
</evidence>
<dbReference type="GO" id="GO:0007031">
    <property type="term" value="P:peroxisome organization"/>
    <property type="evidence" value="ECO:0007669"/>
    <property type="project" value="UniProtKB-KW"/>
</dbReference>
<dbReference type="InterPro" id="IPR014710">
    <property type="entry name" value="RmlC-like_jellyroll"/>
</dbReference>
<dbReference type="Pfam" id="PF08610">
    <property type="entry name" value="Pex16"/>
    <property type="match status" value="1"/>
</dbReference>
<sequence>MPSARAHYESFLIKNVSTIATIESSLRSVSWLLPGRFKDAELASEALAATLNVVSLYHDTLIAKAVEADPNYKPLLPPTAHARYTRAWTDGSPTYKWTARVLELVRFVELLVEMGLQRKAPQYRWRGIIAVEAVKALLRFVLLRITRRPLVAPPLAEQDIDPSLLPASSTSATSSPTLVPSTPDSSPPGTPEHLRNNRVQLPSHPLLASPPLTRQTSPVEDFLLSKALMTSSVKTPTSLVKPLASPKDWVAESLYILRPLIYVILISKSGRKSNRPLMVSLALELISRNIRRTPSNSSALERAEYARRDRDLLWYLLRGSIWETWTKPKLESFADRTAQIPVIGVFGAFLKDWMPLIDEYYYSNSPTDLPPLRRIITGHDKNGMATQSDDDSQTPEPVSEGVKVGTLWVTDGIPAKDNNTDTERGKRKLEGIVTPGAAGLRITELAPGSVTAMHRTPSVDYNILIAGEVIHITEDGVEKRLSTPGDTVIQRGTLHAWRNPGPKWVRWISVIIDAAPPVVNGVTLGEVWRTMKSEGNTSGAS</sequence>
<dbReference type="GO" id="GO:0005778">
    <property type="term" value="C:peroxisomal membrane"/>
    <property type="evidence" value="ECO:0007669"/>
    <property type="project" value="UniProtKB-SubCell"/>
</dbReference>
<feature type="compositionally biased region" description="Low complexity" evidence="3">
    <location>
        <begin position="162"/>
        <end position="184"/>
    </location>
</feature>
<reference evidence="4 5" key="1">
    <citation type="submission" date="2019-02" db="EMBL/GenBank/DDBJ databases">
        <title>Genome sequencing of the rare red list fungi Hericium alpestre (H. flagellum).</title>
        <authorList>
            <person name="Buettner E."/>
            <person name="Kellner H."/>
        </authorList>
    </citation>
    <scope>NUCLEOTIDE SEQUENCE [LARGE SCALE GENOMIC DNA]</scope>
    <source>
        <strain evidence="4 5">DSM 108284</strain>
    </source>
</reference>
<evidence type="ECO:0000256" key="3">
    <source>
        <dbReference type="SAM" id="MobiDB-lite"/>
    </source>
</evidence>
<dbReference type="InterPro" id="IPR013919">
    <property type="entry name" value="Pex16"/>
</dbReference>
<comment type="caution">
    <text evidence="4">The sequence shown here is derived from an EMBL/GenBank/DDBJ whole genome shotgun (WGS) entry which is preliminary data.</text>
</comment>
<gene>
    <name evidence="4" type="ORF">EWM64_g4361</name>
</gene>
<keyword evidence="2" id="KW-0576">Peroxisome</keyword>
<dbReference type="PANTHER" id="PTHR13299">
    <property type="entry name" value="PEROXISOMAL MEMBRANE PROTEIN PEX16"/>
    <property type="match status" value="1"/>
</dbReference>
<dbReference type="Gene3D" id="2.60.120.10">
    <property type="entry name" value="Jelly Rolls"/>
    <property type="match status" value="1"/>
</dbReference>
<dbReference type="AlphaFoldDB" id="A0A4Z0A1S0"/>
<dbReference type="Proteomes" id="UP000298061">
    <property type="component" value="Unassembled WGS sequence"/>
</dbReference>
<dbReference type="Gene3D" id="2.20.70.150">
    <property type="match status" value="1"/>
</dbReference>
<evidence type="ECO:0000313" key="5">
    <source>
        <dbReference type="Proteomes" id="UP000298061"/>
    </source>
</evidence>
<proteinExistence type="inferred from homology"/>
<dbReference type="PANTHER" id="PTHR13299:SF0">
    <property type="entry name" value="PEROXISOMAL MEMBRANE PROTEIN PEX16"/>
    <property type="match status" value="1"/>
</dbReference>
<dbReference type="SUPFAM" id="SSF51182">
    <property type="entry name" value="RmlC-like cupins"/>
    <property type="match status" value="1"/>
</dbReference>
<comment type="subcellular location">
    <subcellularLocation>
        <location evidence="2">Peroxisome membrane</location>
    </subcellularLocation>
</comment>
<keyword evidence="5" id="KW-1185">Reference proteome</keyword>
<dbReference type="OrthoDB" id="2021143at2759"/>
<feature type="region of interest" description="Disordered" evidence="3">
    <location>
        <begin position="162"/>
        <end position="197"/>
    </location>
</feature>
<name>A0A4Z0A1S0_9AGAM</name>
<evidence type="ECO:0000256" key="2">
    <source>
        <dbReference type="RuleBase" id="RU365003"/>
    </source>
</evidence>
<organism evidence="4 5">
    <name type="scientific">Hericium alpestre</name>
    <dbReference type="NCBI Taxonomy" id="135208"/>
    <lineage>
        <taxon>Eukaryota</taxon>
        <taxon>Fungi</taxon>
        <taxon>Dikarya</taxon>
        <taxon>Basidiomycota</taxon>
        <taxon>Agaricomycotina</taxon>
        <taxon>Agaricomycetes</taxon>
        <taxon>Russulales</taxon>
        <taxon>Hericiaceae</taxon>
        <taxon>Hericium</taxon>
    </lineage>
</organism>
<comment type="similarity">
    <text evidence="1 2">Belongs to the peroxin-16 family.</text>
</comment>
<accession>A0A4Z0A1S0</accession>
<dbReference type="EMBL" id="SFCI01000463">
    <property type="protein sequence ID" value="TFY79658.1"/>
    <property type="molecule type" value="Genomic_DNA"/>
</dbReference>
<feature type="region of interest" description="Disordered" evidence="3">
    <location>
        <begin position="381"/>
        <end position="400"/>
    </location>
</feature>
<dbReference type="STRING" id="135208.A0A4Z0A1S0"/>
<dbReference type="InterPro" id="IPR011051">
    <property type="entry name" value="RmlC_Cupin_sf"/>
</dbReference>
<evidence type="ECO:0000313" key="4">
    <source>
        <dbReference type="EMBL" id="TFY79658.1"/>
    </source>
</evidence>
<keyword evidence="2" id="KW-0962">Peroxisome biogenesis</keyword>
<dbReference type="CDD" id="cd02231">
    <property type="entry name" value="cupin_BLL6423-like"/>
    <property type="match status" value="1"/>
</dbReference>
<protein>
    <recommendedName>
        <fullName evidence="2">Peroxisomal membrane protein PEX16</fullName>
    </recommendedName>
</protein>